<sequence length="345" mass="39499">MKGRSESPNPQESSQNRKIELKDLPEEIFKTILHFLPFETLATVRELSKTHKNVINSLLTSPKNVVAIVGELPSFNAMLFLNYYTQTEQYKNLLTKFEKGNTLTASEIVCISLTTDNIYKIDSERLQRAISQLEKELNPNLLENLKLMNSLIKLNEIHATGVDAKKYYREKVENQFKAIKNHDYINLQGADLSSFNFSKLAGANFNKATFNLKGAEFPPSSMISRDSFLSEDKMRRELNQLAVQIKHRPTEEKRLLRLGIFKDFKQQIRLFFDQSIASSDTDTAKYLISLVDMLIKHPISNKTVDDWLQDTLFTSPVGLLQNFKKELEKILVEQPQHHSSLGAGS</sequence>
<dbReference type="EMBL" id="UGNV01000001">
    <property type="protein sequence ID" value="STX28568.1"/>
    <property type="molecule type" value="Genomic_DNA"/>
</dbReference>
<proteinExistence type="predicted"/>
<feature type="domain" description="F-box" evidence="1">
    <location>
        <begin position="18"/>
        <end position="65"/>
    </location>
</feature>
<evidence type="ECO:0000259" key="1">
    <source>
        <dbReference type="PROSITE" id="PS50181"/>
    </source>
</evidence>
<dbReference type="AlphaFoldDB" id="A0A378I043"/>
<dbReference type="PROSITE" id="PS50181">
    <property type="entry name" value="FBOX"/>
    <property type="match status" value="1"/>
</dbReference>
<accession>A0A378I043</accession>
<dbReference type="Proteomes" id="UP000254968">
    <property type="component" value="Unassembled WGS sequence"/>
</dbReference>
<keyword evidence="3" id="KW-1185">Reference proteome</keyword>
<dbReference type="InterPro" id="IPR001810">
    <property type="entry name" value="F-box_dom"/>
</dbReference>
<protein>
    <recommendedName>
        <fullName evidence="1">F-box domain-containing protein</fullName>
    </recommendedName>
</protein>
<gene>
    <name evidence="2" type="ORF">NCTC13315_01098</name>
</gene>
<organism evidence="2 3">
    <name type="scientific">Legionella beliardensis</name>
    <dbReference type="NCBI Taxonomy" id="91822"/>
    <lineage>
        <taxon>Bacteria</taxon>
        <taxon>Pseudomonadati</taxon>
        <taxon>Pseudomonadota</taxon>
        <taxon>Gammaproteobacteria</taxon>
        <taxon>Legionellales</taxon>
        <taxon>Legionellaceae</taxon>
        <taxon>Legionella</taxon>
    </lineage>
</organism>
<name>A0A378I043_9GAMM</name>
<evidence type="ECO:0000313" key="2">
    <source>
        <dbReference type="EMBL" id="STX28568.1"/>
    </source>
</evidence>
<dbReference type="RefSeq" id="WP_115302304.1">
    <property type="nucleotide sequence ID" value="NZ_CAAAHO010000001.1"/>
</dbReference>
<evidence type="ECO:0000313" key="3">
    <source>
        <dbReference type="Proteomes" id="UP000254968"/>
    </source>
</evidence>
<reference evidence="2 3" key="1">
    <citation type="submission" date="2018-06" db="EMBL/GenBank/DDBJ databases">
        <authorList>
            <consortium name="Pathogen Informatics"/>
            <person name="Doyle S."/>
        </authorList>
    </citation>
    <scope>NUCLEOTIDE SEQUENCE [LARGE SCALE GENOMIC DNA]</scope>
    <source>
        <strain evidence="2 3">NCTC13315</strain>
    </source>
</reference>